<proteinExistence type="predicted"/>
<dbReference type="HOGENOM" id="CLU_541857_0_0_1"/>
<evidence type="ECO:0000256" key="1">
    <source>
        <dbReference type="SAM" id="MobiDB-lite"/>
    </source>
</evidence>
<sequence>MAKRNRQPTPPHLSDVRRLRLTRYTNRVPRVEISRSASPTTTTTRHVAGLGNIGLPREVLGAIARHLVDDKFSSGGLRSLAHLASASRAWHVIANPLLHELAVQSDIHHFSPSYQDPWKKTSRPKDQDAILISAVQQGNLPLLRRLVSHLPSSESSASLFTRNFLISWGCMHNHHHLLYQTTGVPRATMLHAAAALGRDEVVKWILCHQGVTVDCIAYLWCLCPSTHMSLIPWGCGPEPGMRATPLYLALSHGIESTARVLIEYGAVWDRPLPLGRGITGLHLMACNGLSHLIHWIADSKAHSQSQTKNIDQQQEQHQHQRPHGSGSGGGGREHDWPDNGGRSALHFAAFAPATRTGKHGDDLSAAAQLVDGLMRLGALCNTKDRAAIARRIVAEKQRLMQDPPCGDEGSEGRQDDGDSDKSDWRWRWSLVIRRGQELIEELWVLRPLPVEYALYCGNGAVAVAIAASAARQSSRDATN</sequence>
<evidence type="ECO:0000313" key="3">
    <source>
        <dbReference type="Proteomes" id="UP000027238"/>
    </source>
</evidence>
<dbReference type="InterPro" id="IPR002110">
    <property type="entry name" value="Ankyrin_rpt"/>
</dbReference>
<feature type="compositionally biased region" description="Basic and acidic residues" evidence="1">
    <location>
        <begin position="410"/>
        <end position="421"/>
    </location>
</feature>
<gene>
    <name evidence="2" type="ORF">CSUB01_08555</name>
</gene>
<dbReference type="SUPFAM" id="SSF48403">
    <property type="entry name" value="Ankyrin repeat"/>
    <property type="match status" value="1"/>
</dbReference>
<reference evidence="3" key="1">
    <citation type="journal article" date="2014" name="Genome Announc.">
        <title>Draft genome sequence of Colletotrichum sublineola, a destructive pathogen of cultivated sorghum.</title>
        <authorList>
            <person name="Baroncelli R."/>
            <person name="Sanz-Martin J.M."/>
            <person name="Rech G.E."/>
            <person name="Sukno S.A."/>
            <person name="Thon M.R."/>
        </authorList>
    </citation>
    <scope>NUCLEOTIDE SEQUENCE [LARGE SCALE GENOMIC DNA]</scope>
    <source>
        <strain evidence="3">TX430BB</strain>
    </source>
</reference>
<feature type="region of interest" description="Disordered" evidence="1">
    <location>
        <begin position="303"/>
        <end position="343"/>
    </location>
</feature>
<dbReference type="OrthoDB" id="4838747at2759"/>
<dbReference type="EMBL" id="JMSE01001222">
    <property type="protein sequence ID" value="KDN63473.1"/>
    <property type="molecule type" value="Genomic_DNA"/>
</dbReference>
<dbReference type="eggNOG" id="ENOG502RMYR">
    <property type="taxonomic scope" value="Eukaryota"/>
</dbReference>
<dbReference type="InterPro" id="IPR036770">
    <property type="entry name" value="Ankyrin_rpt-contain_sf"/>
</dbReference>
<name>A0A066X2V1_COLSU</name>
<dbReference type="Pfam" id="PF13606">
    <property type="entry name" value="Ank_3"/>
    <property type="match status" value="1"/>
</dbReference>
<keyword evidence="3" id="KW-1185">Reference proteome</keyword>
<accession>A0A066X2V1</accession>
<dbReference type="Gene3D" id="1.25.40.20">
    <property type="entry name" value="Ankyrin repeat-containing domain"/>
    <property type="match status" value="1"/>
</dbReference>
<comment type="caution">
    <text evidence="2">The sequence shown here is derived from an EMBL/GenBank/DDBJ whole genome shotgun (WGS) entry which is preliminary data.</text>
</comment>
<dbReference type="AlphaFoldDB" id="A0A066X2V1"/>
<protein>
    <submittedName>
        <fullName evidence="2">Uncharacterized protein</fullName>
    </submittedName>
</protein>
<dbReference type="STRING" id="1173701.A0A066X2V1"/>
<dbReference type="SMART" id="SM00248">
    <property type="entry name" value="ANK"/>
    <property type="match status" value="5"/>
</dbReference>
<feature type="region of interest" description="Disordered" evidence="1">
    <location>
        <begin position="398"/>
        <end position="421"/>
    </location>
</feature>
<dbReference type="Proteomes" id="UP000027238">
    <property type="component" value="Unassembled WGS sequence"/>
</dbReference>
<organism evidence="2 3">
    <name type="scientific">Colletotrichum sublineola</name>
    <name type="common">Sorghum anthracnose fungus</name>
    <dbReference type="NCBI Taxonomy" id="1173701"/>
    <lineage>
        <taxon>Eukaryota</taxon>
        <taxon>Fungi</taxon>
        <taxon>Dikarya</taxon>
        <taxon>Ascomycota</taxon>
        <taxon>Pezizomycotina</taxon>
        <taxon>Sordariomycetes</taxon>
        <taxon>Hypocreomycetidae</taxon>
        <taxon>Glomerellales</taxon>
        <taxon>Glomerellaceae</taxon>
        <taxon>Colletotrichum</taxon>
        <taxon>Colletotrichum graminicola species complex</taxon>
    </lineage>
</organism>
<evidence type="ECO:0000313" key="2">
    <source>
        <dbReference type="EMBL" id="KDN63473.1"/>
    </source>
</evidence>